<dbReference type="EC" id="2.3.1.286" evidence="3"/>
<keyword evidence="1" id="KW-0808">Transferase</keyword>
<dbReference type="HAMAP" id="MF_01121">
    <property type="entry name" value="Sirtuin_ClassIII"/>
    <property type="match status" value="1"/>
</dbReference>
<feature type="binding site" evidence="3">
    <location>
        <position position="71"/>
    </location>
    <ligand>
        <name>substrate</name>
    </ligand>
</feature>
<feature type="domain" description="Deacetylase sirtuin-type" evidence="5">
    <location>
        <begin position="6"/>
        <end position="251"/>
    </location>
</feature>
<dbReference type="InterPro" id="IPR029035">
    <property type="entry name" value="DHS-like_NAD/FAD-binding_dom"/>
</dbReference>
<dbReference type="GO" id="GO:0017136">
    <property type="term" value="F:histone deacetylase activity, NAD-dependent"/>
    <property type="evidence" value="ECO:0007669"/>
    <property type="project" value="TreeGrafter"/>
</dbReference>
<keyword evidence="4" id="KW-0862">Zinc</keyword>
<gene>
    <name evidence="3" type="primary">cobB</name>
    <name evidence="6" type="ORF">AUP44_10465</name>
</gene>
<dbReference type="InterPro" id="IPR026591">
    <property type="entry name" value="Sirtuin_cat_small_dom_sf"/>
</dbReference>
<dbReference type="EMBL" id="LPZR01000183">
    <property type="protein sequence ID" value="KYO51060.1"/>
    <property type="molecule type" value="Genomic_DNA"/>
</dbReference>
<evidence type="ECO:0000256" key="4">
    <source>
        <dbReference type="PROSITE-ProRule" id="PRU00236"/>
    </source>
</evidence>
<feature type="binding site" evidence="3 4">
    <location>
        <position position="151"/>
    </location>
    <ligand>
        <name>Zn(2+)</name>
        <dbReference type="ChEBI" id="CHEBI:29105"/>
    </ligand>
</feature>
<dbReference type="Gene3D" id="3.40.50.1220">
    <property type="entry name" value="TPP-binding domain"/>
    <property type="match status" value="1"/>
</dbReference>
<feature type="active site" description="Proton acceptor" evidence="3 4">
    <location>
        <position position="124"/>
    </location>
</feature>
<feature type="binding site" evidence="3">
    <location>
        <begin position="191"/>
        <end position="193"/>
    </location>
    <ligand>
        <name>NAD(+)</name>
        <dbReference type="ChEBI" id="CHEBI:57540"/>
    </ligand>
</feature>
<dbReference type="InterPro" id="IPR026590">
    <property type="entry name" value="Ssirtuin_cat_dom"/>
</dbReference>
<evidence type="ECO:0000256" key="2">
    <source>
        <dbReference type="ARBA" id="ARBA00023027"/>
    </source>
</evidence>
<dbReference type="GO" id="GO:0036055">
    <property type="term" value="F:protein-succinyllysine desuccinylase activity"/>
    <property type="evidence" value="ECO:0007669"/>
    <property type="project" value="UniProtKB-UniRule"/>
</dbReference>
<feature type="binding site" evidence="3">
    <location>
        <position position="236"/>
    </location>
    <ligand>
        <name>NAD(+)</name>
        <dbReference type="ChEBI" id="CHEBI:57540"/>
    </ligand>
</feature>
<dbReference type="PANTHER" id="PTHR11085">
    <property type="entry name" value="NAD-DEPENDENT PROTEIN DEACYLASE SIRTUIN-5, MITOCHONDRIAL-RELATED"/>
    <property type="match status" value="1"/>
</dbReference>
<dbReference type="PANTHER" id="PTHR11085:SF4">
    <property type="entry name" value="NAD-DEPENDENT PROTEIN DEACYLASE"/>
    <property type="match status" value="1"/>
</dbReference>
<feature type="binding site" evidence="3">
    <location>
        <begin position="106"/>
        <end position="109"/>
    </location>
    <ligand>
        <name>NAD(+)</name>
        <dbReference type="ChEBI" id="CHEBI:57540"/>
    </ligand>
</feature>
<proteinExistence type="inferred from homology"/>
<evidence type="ECO:0000256" key="1">
    <source>
        <dbReference type="ARBA" id="ARBA00022679"/>
    </source>
</evidence>
<feature type="binding site" evidence="3">
    <location>
        <begin position="27"/>
        <end position="46"/>
    </location>
    <ligand>
        <name>NAD(+)</name>
        <dbReference type="ChEBI" id="CHEBI:57540"/>
    </ligand>
</feature>
<dbReference type="Gene3D" id="3.30.1600.10">
    <property type="entry name" value="SIR2/SIRT2 'Small Domain"/>
    <property type="match status" value="1"/>
</dbReference>
<dbReference type="GO" id="GO:0036054">
    <property type="term" value="F:protein-malonyllysine demalonylase activity"/>
    <property type="evidence" value="ECO:0007669"/>
    <property type="project" value="InterPro"/>
</dbReference>
<organism evidence="6 7">
    <name type="scientific">Tistrella mobilis</name>
    <dbReference type="NCBI Taxonomy" id="171437"/>
    <lineage>
        <taxon>Bacteria</taxon>
        <taxon>Pseudomonadati</taxon>
        <taxon>Pseudomonadota</taxon>
        <taxon>Alphaproteobacteria</taxon>
        <taxon>Geminicoccales</taxon>
        <taxon>Geminicoccaceae</taxon>
        <taxon>Tistrella</taxon>
    </lineage>
</organism>
<comment type="catalytic activity">
    <reaction evidence="3">
        <text>N(6)-acetyl-L-lysyl-[protein] + NAD(+) + H2O = 2''-O-acetyl-ADP-D-ribose + nicotinamide + L-lysyl-[protein]</text>
        <dbReference type="Rhea" id="RHEA:43636"/>
        <dbReference type="Rhea" id="RHEA-COMP:9752"/>
        <dbReference type="Rhea" id="RHEA-COMP:10731"/>
        <dbReference type="ChEBI" id="CHEBI:15377"/>
        <dbReference type="ChEBI" id="CHEBI:17154"/>
        <dbReference type="ChEBI" id="CHEBI:29969"/>
        <dbReference type="ChEBI" id="CHEBI:57540"/>
        <dbReference type="ChEBI" id="CHEBI:61930"/>
        <dbReference type="ChEBI" id="CHEBI:83767"/>
        <dbReference type="EC" id="2.3.1.286"/>
    </reaction>
</comment>
<reference evidence="6 7" key="1">
    <citation type="submission" date="2015-12" db="EMBL/GenBank/DDBJ databases">
        <title>Genome sequence of Tistrella mobilis MCCC 1A02139.</title>
        <authorList>
            <person name="Lu L."/>
            <person name="Lai Q."/>
            <person name="Shao Z."/>
            <person name="Qian P."/>
        </authorList>
    </citation>
    <scope>NUCLEOTIDE SEQUENCE [LARGE SCALE GENOMIC DNA]</scope>
    <source>
        <strain evidence="6 7">MCCC 1A02139</strain>
    </source>
</reference>
<comment type="caution">
    <text evidence="3">Lacks conserved residue(s) required for the propagation of feature annotation.</text>
</comment>
<dbReference type="GeneID" id="97240796"/>
<comment type="catalytic activity">
    <reaction evidence="3">
        <text>N(6)-succinyl-L-lysyl-[protein] + NAD(+) + H2O = 2''-O-succinyl-ADP-D-ribose + nicotinamide + L-lysyl-[protein]</text>
        <dbReference type="Rhea" id="RHEA:47668"/>
        <dbReference type="Rhea" id="RHEA-COMP:9752"/>
        <dbReference type="Rhea" id="RHEA-COMP:11877"/>
        <dbReference type="ChEBI" id="CHEBI:15377"/>
        <dbReference type="ChEBI" id="CHEBI:17154"/>
        <dbReference type="ChEBI" id="CHEBI:29969"/>
        <dbReference type="ChEBI" id="CHEBI:57540"/>
        <dbReference type="ChEBI" id="CHEBI:87830"/>
        <dbReference type="ChEBI" id="CHEBI:87832"/>
    </reaction>
</comment>
<comment type="subcellular location">
    <subcellularLocation>
        <location evidence="3">Cytoplasm</location>
    </subcellularLocation>
</comment>
<dbReference type="InterPro" id="IPR050134">
    <property type="entry name" value="NAD-dep_sirtuin_deacylases"/>
</dbReference>
<evidence type="ECO:0000313" key="6">
    <source>
        <dbReference type="EMBL" id="KYO51060.1"/>
    </source>
</evidence>
<evidence type="ECO:0000259" key="5">
    <source>
        <dbReference type="PROSITE" id="PS50305"/>
    </source>
</evidence>
<dbReference type="InterPro" id="IPR003000">
    <property type="entry name" value="Sirtuin"/>
</dbReference>
<feature type="binding site" evidence="4">
    <location>
        <position position="132"/>
    </location>
    <ligand>
        <name>Zn(2+)</name>
        <dbReference type="ChEBI" id="CHEBI:29105"/>
    </ligand>
</feature>
<comment type="caution">
    <text evidence="6">The sequence shown here is derived from an EMBL/GenBank/DDBJ whole genome shotgun (WGS) entry which is preliminary data.</text>
</comment>
<keyword evidence="3" id="KW-0963">Cytoplasm</keyword>
<comment type="function">
    <text evidence="3">NAD-dependent lysine deacetylase and desuccinylase that specifically removes acetyl and succinyl groups on target proteins. Modulates the activities of several proteins which are inactive in their acylated form.</text>
</comment>
<protein>
    <recommendedName>
        <fullName evidence="3">NAD-dependent protein deacylase</fullName>
        <ecNumber evidence="3">2.3.1.286</ecNumber>
    </recommendedName>
    <alternativeName>
        <fullName evidence="3">Regulatory protein SIR2 homolog</fullName>
    </alternativeName>
</protein>
<dbReference type="Proteomes" id="UP000075787">
    <property type="component" value="Unassembled WGS sequence"/>
</dbReference>
<dbReference type="AlphaFoldDB" id="A0A161R0Z7"/>
<accession>A0A161R0Z7</accession>
<keyword evidence="4" id="KW-0479">Metal-binding</keyword>
<dbReference type="GO" id="GO:0046872">
    <property type="term" value="F:metal ion binding"/>
    <property type="evidence" value="ECO:0007669"/>
    <property type="project" value="UniProtKB-KW"/>
</dbReference>
<comment type="domain">
    <text evidence="3">2 residues (Tyr-71 and Arg-74) present in a large hydrophobic pocket are probably involved in substrate specificity. They are important for desuccinylation activity, but dispensable for deacetylation activity.</text>
</comment>
<evidence type="ECO:0000256" key="3">
    <source>
        <dbReference type="HAMAP-Rule" id="MF_01121"/>
    </source>
</evidence>
<feature type="binding site" evidence="3 4">
    <location>
        <position position="135"/>
    </location>
    <ligand>
        <name>Zn(2+)</name>
        <dbReference type="ChEBI" id="CHEBI:29105"/>
    </ligand>
</feature>
<dbReference type="GO" id="GO:0005737">
    <property type="term" value="C:cytoplasm"/>
    <property type="evidence" value="ECO:0007669"/>
    <property type="project" value="UniProtKB-SubCell"/>
</dbReference>
<dbReference type="CDD" id="cd01412">
    <property type="entry name" value="SIRT5_Af1_CobB"/>
    <property type="match status" value="1"/>
</dbReference>
<dbReference type="GO" id="GO:0070403">
    <property type="term" value="F:NAD+ binding"/>
    <property type="evidence" value="ECO:0007669"/>
    <property type="project" value="UniProtKB-UniRule"/>
</dbReference>
<evidence type="ECO:0000313" key="7">
    <source>
        <dbReference type="Proteomes" id="UP000075787"/>
    </source>
</evidence>
<feature type="binding site" evidence="4">
    <location>
        <position position="154"/>
    </location>
    <ligand>
        <name>Zn(2+)</name>
        <dbReference type="ChEBI" id="CHEBI:29105"/>
    </ligand>
</feature>
<feature type="binding site" evidence="3">
    <location>
        <begin position="218"/>
        <end position="220"/>
    </location>
    <ligand>
        <name>NAD(+)</name>
        <dbReference type="ChEBI" id="CHEBI:57540"/>
    </ligand>
</feature>
<dbReference type="PROSITE" id="PS50305">
    <property type="entry name" value="SIRTUIN"/>
    <property type="match status" value="1"/>
</dbReference>
<dbReference type="RefSeq" id="WP_062767052.1">
    <property type="nucleotide sequence ID" value="NZ_CP121027.1"/>
</dbReference>
<name>A0A161R0Z7_9PROT</name>
<sequence>MRWIDRFDPETSLDDVTPDLPIVVLTGAGISKESGLDTFRDADGVWRRHSLEDLATPEGFARNPALVQGFYNSRRTQLASVQPNPAHQALARLEAAWPGGVLVVTQNVDDLHERAGSRNLIHMHGELAKVRCLECEAVAHHLADLDEASACGGCGSTGRMRPHIVWFGEMPFEMERIWAALAECGLFVSVGTSGTVYPAAGFVADVRHRGMAHTLELNLEPSEGASLFAETRYGPASLIVPAFVDELLGRL</sequence>
<keyword evidence="2 3" id="KW-0520">NAD</keyword>
<feature type="binding site" evidence="3">
    <location>
        <position position="74"/>
    </location>
    <ligand>
        <name>substrate</name>
    </ligand>
</feature>
<comment type="similarity">
    <text evidence="3">Belongs to the sirtuin family. Class III subfamily.</text>
</comment>
<dbReference type="Pfam" id="PF02146">
    <property type="entry name" value="SIR2"/>
    <property type="match status" value="1"/>
</dbReference>
<dbReference type="SUPFAM" id="SSF52467">
    <property type="entry name" value="DHS-like NAD/FAD-binding domain"/>
    <property type="match status" value="1"/>
</dbReference>
<dbReference type="OrthoDB" id="9800582at2"/>
<dbReference type="InterPro" id="IPR027546">
    <property type="entry name" value="Sirtuin_class_III"/>
</dbReference>